<sequence length="59" mass="6620">MVRTIGPLLTKKILMWGEKITPEQALNFGLIDELVNTMDELMAVAMEKAKFLASRNQAV</sequence>
<dbReference type="Gene3D" id="3.90.226.10">
    <property type="entry name" value="2-enoyl-CoA Hydratase, Chain A, domain 1"/>
    <property type="match status" value="1"/>
</dbReference>
<accession>X1IZ77</accession>
<dbReference type="SUPFAM" id="SSF52096">
    <property type="entry name" value="ClpP/crotonase"/>
    <property type="match status" value="1"/>
</dbReference>
<comment type="caution">
    <text evidence="1">The sequence shown here is derived from an EMBL/GenBank/DDBJ whole genome shotgun (WGS) entry which is preliminary data.</text>
</comment>
<gene>
    <name evidence="1" type="ORF">S03H2_43564</name>
</gene>
<organism evidence="1">
    <name type="scientific">marine sediment metagenome</name>
    <dbReference type="NCBI Taxonomy" id="412755"/>
    <lineage>
        <taxon>unclassified sequences</taxon>
        <taxon>metagenomes</taxon>
        <taxon>ecological metagenomes</taxon>
    </lineage>
</organism>
<evidence type="ECO:0000313" key="1">
    <source>
        <dbReference type="EMBL" id="GAH71399.1"/>
    </source>
</evidence>
<dbReference type="AlphaFoldDB" id="X1IZ77"/>
<protein>
    <submittedName>
        <fullName evidence="1">Uncharacterized protein</fullName>
    </submittedName>
</protein>
<feature type="non-terminal residue" evidence="1">
    <location>
        <position position="59"/>
    </location>
</feature>
<dbReference type="InterPro" id="IPR029045">
    <property type="entry name" value="ClpP/crotonase-like_dom_sf"/>
</dbReference>
<reference evidence="1" key="1">
    <citation type="journal article" date="2014" name="Front. Microbiol.">
        <title>High frequency of phylogenetically diverse reductive dehalogenase-homologous genes in deep subseafloor sedimentary metagenomes.</title>
        <authorList>
            <person name="Kawai M."/>
            <person name="Futagami T."/>
            <person name="Toyoda A."/>
            <person name="Takaki Y."/>
            <person name="Nishi S."/>
            <person name="Hori S."/>
            <person name="Arai W."/>
            <person name="Tsubouchi T."/>
            <person name="Morono Y."/>
            <person name="Uchiyama I."/>
            <person name="Ito T."/>
            <person name="Fujiyama A."/>
            <person name="Inagaki F."/>
            <person name="Takami H."/>
        </authorList>
    </citation>
    <scope>NUCLEOTIDE SEQUENCE</scope>
    <source>
        <strain evidence="1">Expedition CK06-06</strain>
    </source>
</reference>
<proteinExistence type="predicted"/>
<dbReference type="EMBL" id="BARU01027185">
    <property type="protein sequence ID" value="GAH71399.1"/>
    <property type="molecule type" value="Genomic_DNA"/>
</dbReference>
<name>X1IZ77_9ZZZZ</name>